<evidence type="ECO:0000256" key="5">
    <source>
        <dbReference type="HAMAP-Rule" id="MF_03174"/>
    </source>
</evidence>
<dbReference type="SUPFAM" id="SSF55920">
    <property type="entry name" value="Creatinase/aminopeptidase"/>
    <property type="match status" value="1"/>
</dbReference>
<feature type="binding site" evidence="5">
    <location>
        <position position="231"/>
    </location>
    <ligand>
        <name>a divalent metal cation</name>
        <dbReference type="ChEBI" id="CHEBI:60240"/>
        <label>2</label>
        <note>catalytic</note>
    </ligand>
</feature>
<evidence type="ECO:0000313" key="8">
    <source>
        <dbReference type="EMBL" id="CAG1854520.1"/>
    </source>
</evidence>
<comment type="function">
    <text evidence="6">Cotranslationally removes the N-terminal methionine from nascent proteins. The N-terminal methionine is often cleaved when the second residue in the primary sequence is small and uncharged (Met-Ala-, Cys, Gly, Pro, Ser, Thr, or Val).</text>
</comment>
<evidence type="ECO:0000256" key="1">
    <source>
        <dbReference type="ARBA" id="ARBA00022438"/>
    </source>
</evidence>
<keyword evidence="2 5" id="KW-0645">Protease</keyword>
<name>A0A8D7AWX2_MUSAM</name>
<protein>
    <recommendedName>
        <fullName evidence="6">Methionine aminopeptidase</fullName>
        <ecNumber evidence="6">3.4.11.18</ecNumber>
    </recommendedName>
</protein>
<evidence type="ECO:0000256" key="2">
    <source>
        <dbReference type="ARBA" id="ARBA00022670"/>
    </source>
</evidence>
<dbReference type="InterPro" id="IPR000994">
    <property type="entry name" value="Pept_M24"/>
</dbReference>
<dbReference type="Pfam" id="PF00557">
    <property type="entry name" value="Peptidase_M24"/>
    <property type="match status" value="2"/>
</dbReference>
<dbReference type="InterPro" id="IPR036005">
    <property type="entry name" value="Creatinase/aminopeptidase-like"/>
</dbReference>
<dbReference type="HAMAP" id="MF_01974">
    <property type="entry name" value="MetAP_1"/>
    <property type="match status" value="1"/>
</dbReference>
<dbReference type="PANTHER" id="PTHR43330">
    <property type="entry name" value="METHIONINE AMINOPEPTIDASE"/>
    <property type="match status" value="1"/>
</dbReference>
<dbReference type="AlphaFoldDB" id="A0A8D7AWX2"/>
<dbReference type="GO" id="GO:0046872">
    <property type="term" value="F:metal ion binding"/>
    <property type="evidence" value="ECO:0007669"/>
    <property type="project" value="UniProtKB-UniRule"/>
</dbReference>
<dbReference type="CDD" id="cd01086">
    <property type="entry name" value="MetAP1"/>
    <property type="match status" value="1"/>
</dbReference>
<evidence type="ECO:0000256" key="4">
    <source>
        <dbReference type="ARBA" id="ARBA00022801"/>
    </source>
</evidence>
<dbReference type="EMBL" id="HG996476">
    <property type="protein sequence ID" value="CAG1854520.1"/>
    <property type="molecule type" value="Genomic_DNA"/>
</dbReference>
<feature type="binding site" evidence="5">
    <location>
        <position position="178"/>
    </location>
    <ligand>
        <name>substrate</name>
    </ligand>
</feature>
<dbReference type="EC" id="3.4.11.18" evidence="6"/>
<feature type="domain" description="Peptidase M24" evidence="7">
    <location>
        <begin position="218"/>
        <end position="364"/>
    </location>
</feature>
<evidence type="ECO:0000259" key="7">
    <source>
        <dbReference type="Pfam" id="PF00557"/>
    </source>
</evidence>
<dbReference type="InterPro" id="IPR001714">
    <property type="entry name" value="Pept_M24_MAP"/>
</dbReference>
<dbReference type="GO" id="GO:0004239">
    <property type="term" value="F:initiator methionyl aminopeptidase activity"/>
    <property type="evidence" value="ECO:0007669"/>
    <property type="project" value="UniProtKB-UniRule"/>
</dbReference>
<keyword evidence="1 5" id="KW-0031">Aminopeptidase</keyword>
<dbReference type="NCBIfam" id="TIGR00500">
    <property type="entry name" value="met_pdase_I"/>
    <property type="match status" value="1"/>
</dbReference>
<feature type="binding site" evidence="5">
    <location>
        <position position="231"/>
    </location>
    <ligand>
        <name>a divalent metal cation</name>
        <dbReference type="ChEBI" id="CHEBI:60240"/>
        <label>1</label>
    </ligand>
</feature>
<dbReference type="Gene3D" id="3.90.230.10">
    <property type="entry name" value="Creatinase/methionine aminopeptidase superfamily"/>
    <property type="match status" value="1"/>
</dbReference>
<keyword evidence="3 5" id="KW-0479">Metal-binding</keyword>
<dbReference type="GO" id="GO:0070006">
    <property type="term" value="F:metalloaminopeptidase activity"/>
    <property type="evidence" value="ECO:0007669"/>
    <property type="project" value="UniProtKB-UniRule"/>
</dbReference>
<evidence type="ECO:0000256" key="3">
    <source>
        <dbReference type="ARBA" id="ARBA00022723"/>
    </source>
</evidence>
<dbReference type="GO" id="GO:0006508">
    <property type="term" value="P:proteolysis"/>
    <property type="evidence" value="ECO:0007669"/>
    <property type="project" value="UniProtKB-KW"/>
</dbReference>
<comment type="cofactor">
    <cofactor evidence="5">
        <name>Co(2+)</name>
        <dbReference type="ChEBI" id="CHEBI:48828"/>
    </cofactor>
    <cofactor evidence="5">
        <name>Zn(2+)</name>
        <dbReference type="ChEBI" id="CHEBI:29105"/>
    </cofactor>
    <cofactor evidence="5">
        <name>Mn(2+)</name>
        <dbReference type="ChEBI" id="CHEBI:29035"/>
    </cofactor>
    <cofactor evidence="5">
        <name>Fe(2+)</name>
        <dbReference type="ChEBI" id="CHEBI:29033"/>
    </cofactor>
    <text evidence="5">Binds 2 divalent metal cations per subunit. Has a high-affinity and a low affinity metal-binding site. The true nature of the physiological cofactor is under debate. The enzyme is active with cobalt, zinc, manganese or divalent iron ions. Most likely, methionine aminopeptidases function as mononuclear Fe(2+)-metalloproteases under physiological conditions, and the catalytically relevant metal-binding site has been assigned to the histidine-containing high-affinity site.</text>
</comment>
<accession>A0A8D7AWX2</accession>
<feature type="binding site" evidence="5">
    <location>
        <position position="294"/>
    </location>
    <ligand>
        <name>a divalent metal cation</name>
        <dbReference type="ChEBI" id="CHEBI:60240"/>
        <label>2</label>
        <note>catalytic</note>
    </ligand>
</feature>
<organism evidence="8">
    <name type="scientific">Musa acuminata subsp. malaccensis</name>
    <name type="common">Wild banana</name>
    <name type="synonym">Musa malaccensis</name>
    <dbReference type="NCBI Taxonomy" id="214687"/>
    <lineage>
        <taxon>Eukaryota</taxon>
        <taxon>Viridiplantae</taxon>
        <taxon>Streptophyta</taxon>
        <taxon>Embryophyta</taxon>
        <taxon>Tracheophyta</taxon>
        <taxon>Spermatophyta</taxon>
        <taxon>Magnoliopsida</taxon>
        <taxon>Liliopsida</taxon>
        <taxon>Zingiberales</taxon>
        <taxon>Musaceae</taxon>
        <taxon>Musa</taxon>
    </lineage>
</organism>
<feature type="binding site" evidence="5">
    <location>
        <position position="357"/>
    </location>
    <ligand>
        <name>a divalent metal cation</name>
        <dbReference type="ChEBI" id="CHEBI:60240"/>
        <label>1</label>
    </ligand>
</feature>
<feature type="binding site" evidence="5">
    <location>
        <position position="357"/>
    </location>
    <ligand>
        <name>a divalent metal cation</name>
        <dbReference type="ChEBI" id="CHEBI:60240"/>
        <label>2</label>
        <note>catalytic</note>
    </ligand>
</feature>
<gene>
    <name evidence="8" type="ORF">GSMUA_327460.1</name>
</gene>
<proteinExistence type="inferred from homology"/>
<feature type="domain" description="Peptidase M24" evidence="7">
    <location>
        <begin position="112"/>
        <end position="201"/>
    </location>
</feature>
<dbReference type="PRINTS" id="PR00599">
    <property type="entry name" value="MAPEPTIDASE"/>
</dbReference>
<keyword evidence="4 5" id="KW-0378">Hydrolase</keyword>
<comment type="similarity">
    <text evidence="5">Belongs to the peptidase M24A family. Methionine aminopeptidase type 1 subfamily.</text>
</comment>
<reference evidence="8" key="1">
    <citation type="submission" date="2021-03" db="EMBL/GenBank/DDBJ databases">
        <authorList>
            <consortium name="Genoscope - CEA"/>
            <person name="William W."/>
        </authorList>
    </citation>
    <scope>NUCLEOTIDE SEQUENCE</scope>
    <source>
        <strain evidence="8">Doubled-haploid Pahang</strain>
    </source>
</reference>
<evidence type="ECO:0000256" key="6">
    <source>
        <dbReference type="RuleBase" id="RU003653"/>
    </source>
</evidence>
<feature type="binding site" evidence="5">
    <location>
        <position position="326"/>
    </location>
    <ligand>
        <name>a divalent metal cation</name>
        <dbReference type="ChEBI" id="CHEBI:60240"/>
        <label>2</label>
        <note>catalytic</note>
    </ligand>
</feature>
<sequence length="373" mass="41180">MAACTSSLQPRLLSSIFGDRLVHSSTPFLGRNPGFKNASIQFSRTLCNLADILFNRRSKDDLINNKRKLLQPGKVSPRLHVPDHILKPPYVNSHHTPGIASGPEIHDEMGKESMRASGRLAAQVLEYAGTLVQPGITTDEIDKAVHQMIVDNGAYPSPLGYGGFPKSVCTSINECICHGIPDSRALEDGDIINIDVTVYLNVTYAHIISLDWNHNVSVNVTIFLFLGYHGDTSATFFCGDVDEDAKKLVQVTRECLQKAILRCAPGVEFKQIGKTIHDHADKFRFGVVRQFVGHGVGRVFHADPVILHFRNNERGCMILGQTFTIEPMLTMGSTRSVIWDDNWTAVTEDGSLSAQFEHTILITENGAEILTQC</sequence>
<feature type="binding site" evidence="5">
    <location>
        <position position="195"/>
    </location>
    <ligand>
        <name>a divalent metal cation</name>
        <dbReference type="ChEBI" id="CHEBI:60240"/>
        <label>1</label>
    </ligand>
</feature>
<feature type="binding site" evidence="5">
    <location>
        <position position="301"/>
    </location>
    <ligand>
        <name>substrate</name>
    </ligand>
</feature>
<dbReference type="InterPro" id="IPR002467">
    <property type="entry name" value="Pept_M24A_MAP1"/>
</dbReference>
<dbReference type="PROSITE" id="PS00680">
    <property type="entry name" value="MAP_1"/>
    <property type="match status" value="1"/>
</dbReference>
<comment type="catalytic activity">
    <reaction evidence="5 6">
        <text>Release of N-terminal amino acids, preferentially methionine, from peptides and arylamides.</text>
        <dbReference type="EC" id="3.4.11.18"/>
    </reaction>
</comment>
<dbReference type="PANTHER" id="PTHR43330:SF8">
    <property type="entry name" value="METHIONINE AMINOPEPTIDASE 1D, MITOCHONDRIAL"/>
    <property type="match status" value="1"/>
</dbReference>